<gene>
    <name evidence="2" type="ORF">ColSpa_06250</name>
</gene>
<comment type="caution">
    <text evidence="2">The sequence shown here is derived from an EMBL/GenBank/DDBJ whole genome shotgun (WGS) entry which is preliminary data.</text>
</comment>
<evidence type="ECO:0000313" key="2">
    <source>
        <dbReference type="EMBL" id="GKT46069.1"/>
    </source>
</evidence>
<feature type="region of interest" description="Disordered" evidence="1">
    <location>
        <begin position="53"/>
        <end position="169"/>
    </location>
</feature>
<keyword evidence="3" id="KW-1185">Reference proteome</keyword>
<feature type="compositionally biased region" description="Basic and acidic residues" evidence="1">
    <location>
        <begin position="151"/>
        <end position="169"/>
    </location>
</feature>
<organism evidence="2 3">
    <name type="scientific">Colletotrichum spaethianum</name>
    <dbReference type="NCBI Taxonomy" id="700344"/>
    <lineage>
        <taxon>Eukaryota</taxon>
        <taxon>Fungi</taxon>
        <taxon>Dikarya</taxon>
        <taxon>Ascomycota</taxon>
        <taxon>Pezizomycotina</taxon>
        <taxon>Sordariomycetes</taxon>
        <taxon>Hypocreomycetidae</taxon>
        <taxon>Glomerellales</taxon>
        <taxon>Glomerellaceae</taxon>
        <taxon>Colletotrichum</taxon>
        <taxon>Colletotrichum spaethianum species complex</taxon>
    </lineage>
</organism>
<dbReference type="GeneID" id="73327052"/>
<protein>
    <submittedName>
        <fullName evidence="2">Uncharacterized protein</fullName>
    </submittedName>
</protein>
<evidence type="ECO:0000313" key="3">
    <source>
        <dbReference type="Proteomes" id="UP001055115"/>
    </source>
</evidence>
<dbReference type="RefSeq" id="XP_049128419.1">
    <property type="nucleotide sequence ID" value="XM_049272462.1"/>
</dbReference>
<proteinExistence type="predicted"/>
<evidence type="ECO:0000256" key="1">
    <source>
        <dbReference type="SAM" id="MobiDB-lite"/>
    </source>
</evidence>
<accession>A0AA37P7W7</accession>
<dbReference type="EMBL" id="BQXU01000014">
    <property type="protein sequence ID" value="GKT46069.1"/>
    <property type="molecule type" value="Genomic_DNA"/>
</dbReference>
<name>A0AA37P7W7_9PEZI</name>
<feature type="compositionally biased region" description="Low complexity" evidence="1">
    <location>
        <begin position="61"/>
        <end position="72"/>
    </location>
</feature>
<sequence>MAQGDDVTLGPALAGRLLRALGRPLQRGSHHNHYGVSASGSDAIALELVAWPSSPAPTEPTTPISTSTPTTTDGNTAYDFDSRDCHSPQTIKRRPYSQSLLDSSQGHRRANSLDSTTTDSSTASTSSSSSSRSRWETFGQYELTTAYRNPKHVEDRRSRQSREVWREYW</sequence>
<dbReference type="AlphaFoldDB" id="A0AA37P7W7"/>
<feature type="compositionally biased region" description="Low complexity" evidence="1">
    <location>
        <begin position="112"/>
        <end position="132"/>
    </location>
</feature>
<reference evidence="2 3" key="1">
    <citation type="submission" date="2022-03" db="EMBL/GenBank/DDBJ databases">
        <title>Genome data of Colletotrichum spp.</title>
        <authorList>
            <person name="Utami Y.D."/>
            <person name="Hiruma K."/>
        </authorList>
    </citation>
    <scope>NUCLEOTIDE SEQUENCE [LARGE SCALE GENOMIC DNA]</scope>
    <source>
        <strain evidence="2 3">MAFF 239500</strain>
    </source>
</reference>
<dbReference type="Proteomes" id="UP001055115">
    <property type="component" value="Unassembled WGS sequence"/>
</dbReference>